<evidence type="ECO:0000313" key="2">
    <source>
        <dbReference type="EMBL" id="CEG46349.1"/>
    </source>
</evidence>
<evidence type="ECO:0000313" key="3">
    <source>
        <dbReference type="Proteomes" id="UP000054928"/>
    </source>
</evidence>
<feature type="region of interest" description="Disordered" evidence="1">
    <location>
        <begin position="331"/>
        <end position="362"/>
    </location>
</feature>
<accession>A0A0P1AZG3</accession>
<organism evidence="2 3">
    <name type="scientific">Plasmopara halstedii</name>
    <name type="common">Downy mildew of sunflower</name>
    <dbReference type="NCBI Taxonomy" id="4781"/>
    <lineage>
        <taxon>Eukaryota</taxon>
        <taxon>Sar</taxon>
        <taxon>Stramenopiles</taxon>
        <taxon>Oomycota</taxon>
        <taxon>Peronosporomycetes</taxon>
        <taxon>Peronosporales</taxon>
        <taxon>Peronosporaceae</taxon>
        <taxon>Plasmopara</taxon>
    </lineage>
</organism>
<dbReference type="OrthoDB" id="163234at2759"/>
<dbReference type="RefSeq" id="XP_024582718.1">
    <property type="nucleotide sequence ID" value="XM_024717195.1"/>
</dbReference>
<proteinExistence type="predicted"/>
<name>A0A0P1AZG3_PLAHL</name>
<dbReference type="GeneID" id="36397808"/>
<dbReference type="Proteomes" id="UP000054928">
    <property type="component" value="Unassembled WGS sequence"/>
</dbReference>
<sequence>MVVVEEQEQQLQTACLNWDNSVHQIKNNSSKLLQNAQRYGIDTMQVELDTTECKENVINQTATTLSIDSENVLVKKRCSDSLDNDKDSNKTTQHSCLENGLSDIAETNATGNETVMDVGVNNEIESVPISCDAEDDVITQQLSTDLAASTIGKPMEMALTSEKNAEMHIDAINDCTVRDATVAIVLDELVTTLVDNAAVPVKDLVSVDAADVKTLQSPVIAHLSADEAMELIEVHVDEEMLPDPSAANCDVMIDSRNYQWFDGEEDNEEGETIAIGPSLLSITNDGTDDVFGLESIDLAEAKLRLDDKDDVDSDGSGDTLRALKKRRTSEINGPCNISNHEDKRVRSEPKKEPQRSSLKRKRKIFPPVIPPEFAIFQIEAQDPILRGTYGVRSNRRASFIGNWGFSIEDFRNPEKISPFEYTLRTRVQQPRRNDDKHPVSGKYGGFFKLRQFNGSLVKSKSAANNRYSCTTYCEINSHVVAIIVESRFVVSLVDLNEYRNHEIAAFENYKFHFRIEHESTKSLDNIHVR</sequence>
<evidence type="ECO:0000256" key="1">
    <source>
        <dbReference type="SAM" id="MobiDB-lite"/>
    </source>
</evidence>
<dbReference type="EMBL" id="CCYD01002047">
    <property type="protein sequence ID" value="CEG46349.1"/>
    <property type="molecule type" value="Genomic_DNA"/>
</dbReference>
<dbReference type="AlphaFoldDB" id="A0A0P1AZG3"/>
<keyword evidence="3" id="KW-1185">Reference proteome</keyword>
<reference evidence="3" key="1">
    <citation type="submission" date="2014-09" db="EMBL/GenBank/DDBJ databases">
        <authorList>
            <person name="Sharma Rahul"/>
            <person name="Thines Marco"/>
        </authorList>
    </citation>
    <scope>NUCLEOTIDE SEQUENCE [LARGE SCALE GENOMIC DNA]</scope>
</reference>
<feature type="compositionally biased region" description="Basic and acidic residues" evidence="1">
    <location>
        <begin position="339"/>
        <end position="354"/>
    </location>
</feature>
<protein>
    <submittedName>
        <fullName evidence="2">Uncharacterized protein</fullName>
    </submittedName>
</protein>